<evidence type="ECO:0008006" key="4">
    <source>
        <dbReference type="Google" id="ProtNLM"/>
    </source>
</evidence>
<comment type="caution">
    <text evidence="3">The sequence shown here is derived from an EMBL/GenBank/DDBJ whole genome shotgun (WGS) entry which is preliminary data.</text>
</comment>
<dbReference type="EMBL" id="BARW01026575">
    <property type="protein sequence ID" value="GAJ06962.1"/>
    <property type="molecule type" value="Genomic_DNA"/>
</dbReference>
<sequence length="141" mass="16961">MVIVQLKGGLGNQMFQYAAARRIAYMNNTSLKLDISYFESSKLRTYDLGCFNIIEDFASTREIRCLKRLRERNISDLVFRFIEKCKPYYRRKYIKEISFNFDLNMLKVSGNAYIEGYWQSEKYFKDVENIIRKEFTIKYKS</sequence>
<evidence type="ECO:0000256" key="1">
    <source>
        <dbReference type="ARBA" id="ARBA00022676"/>
    </source>
</evidence>
<dbReference type="GO" id="GO:0005975">
    <property type="term" value="P:carbohydrate metabolic process"/>
    <property type="evidence" value="ECO:0007669"/>
    <property type="project" value="InterPro"/>
</dbReference>
<name>X1UTQ8_9ZZZZ</name>
<feature type="non-terminal residue" evidence="3">
    <location>
        <position position="141"/>
    </location>
</feature>
<reference evidence="3" key="1">
    <citation type="journal article" date="2014" name="Front. Microbiol.">
        <title>High frequency of phylogenetically diverse reductive dehalogenase-homologous genes in deep subseafloor sedimentary metagenomes.</title>
        <authorList>
            <person name="Kawai M."/>
            <person name="Futagami T."/>
            <person name="Toyoda A."/>
            <person name="Takaki Y."/>
            <person name="Nishi S."/>
            <person name="Hori S."/>
            <person name="Arai W."/>
            <person name="Tsubouchi T."/>
            <person name="Morono Y."/>
            <person name="Uchiyama I."/>
            <person name="Ito T."/>
            <person name="Fujiyama A."/>
            <person name="Inagaki F."/>
            <person name="Takami H."/>
        </authorList>
    </citation>
    <scope>NUCLEOTIDE SEQUENCE</scope>
    <source>
        <strain evidence="3">Expedition CK06-06</strain>
    </source>
</reference>
<dbReference type="InterPro" id="IPR002516">
    <property type="entry name" value="Glyco_trans_11"/>
</dbReference>
<dbReference type="PANTHER" id="PTHR11927">
    <property type="entry name" value="GALACTOSIDE 2-L-FUCOSYLTRANSFERASE"/>
    <property type="match status" value="1"/>
</dbReference>
<accession>X1UTQ8</accession>
<dbReference type="PANTHER" id="PTHR11927:SF9">
    <property type="entry name" value="L-FUCOSYLTRANSFERASE"/>
    <property type="match status" value="1"/>
</dbReference>
<dbReference type="GO" id="GO:0016020">
    <property type="term" value="C:membrane"/>
    <property type="evidence" value="ECO:0007669"/>
    <property type="project" value="InterPro"/>
</dbReference>
<dbReference type="GO" id="GO:0008107">
    <property type="term" value="F:galactoside 2-alpha-L-fucosyltransferase activity"/>
    <property type="evidence" value="ECO:0007669"/>
    <property type="project" value="InterPro"/>
</dbReference>
<proteinExistence type="predicted"/>
<dbReference type="AlphaFoldDB" id="X1UTQ8"/>
<evidence type="ECO:0000256" key="2">
    <source>
        <dbReference type="ARBA" id="ARBA00022679"/>
    </source>
</evidence>
<keyword evidence="1" id="KW-0328">Glycosyltransferase</keyword>
<gene>
    <name evidence="3" type="ORF">S12H4_43315</name>
</gene>
<organism evidence="3">
    <name type="scientific">marine sediment metagenome</name>
    <dbReference type="NCBI Taxonomy" id="412755"/>
    <lineage>
        <taxon>unclassified sequences</taxon>
        <taxon>metagenomes</taxon>
        <taxon>ecological metagenomes</taxon>
    </lineage>
</organism>
<protein>
    <recommendedName>
        <fullName evidence="4">Alpha-1,2-fucosyltransferase</fullName>
    </recommendedName>
</protein>
<evidence type="ECO:0000313" key="3">
    <source>
        <dbReference type="EMBL" id="GAJ06962.1"/>
    </source>
</evidence>
<keyword evidence="2" id="KW-0808">Transferase</keyword>